<feature type="compositionally biased region" description="Polar residues" evidence="1">
    <location>
        <begin position="43"/>
        <end position="57"/>
    </location>
</feature>
<name>A0A812HSN0_9DINO</name>
<comment type="caution">
    <text evidence="2">The sequence shown here is derived from an EMBL/GenBank/DDBJ whole genome shotgun (WGS) entry which is preliminary data.</text>
</comment>
<feature type="region of interest" description="Disordered" evidence="1">
    <location>
        <begin position="430"/>
        <end position="488"/>
    </location>
</feature>
<proteinExistence type="predicted"/>
<dbReference type="Proteomes" id="UP000604046">
    <property type="component" value="Unassembled WGS sequence"/>
</dbReference>
<evidence type="ECO:0000313" key="2">
    <source>
        <dbReference type="EMBL" id="CAE6959337.1"/>
    </source>
</evidence>
<accession>A0A812HSN0</accession>
<feature type="region of interest" description="Disordered" evidence="1">
    <location>
        <begin position="1"/>
        <end position="74"/>
    </location>
</feature>
<dbReference type="EMBL" id="CAJNDS010000108">
    <property type="protein sequence ID" value="CAE6959337.1"/>
    <property type="molecule type" value="Genomic_DNA"/>
</dbReference>
<organism evidence="2 3">
    <name type="scientific">Symbiodinium natans</name>
    <dbReference type="NCBI Taxonomy" id="878477"/>
    <lineage>
        <taxon>Eukaryota</taxon>
        <taxon>Sar</taxon>
        <taxon>Alveolata</taxon>
        <taxon>Dinophyceae</taxon>
        <taxon>Suessiales</taxon>
        <taxon>Symbiodiniaceae</taxon>
        <taxon>Symbiodinium</taxon>
    </lineage>
</organism>
<feature type="region of interest" description="Disordered" evidence="1">
    <location>
        <begin position="251"/>
        <end position="270"/>
    </location>
</feature>
<gene>
    <name evidence="2" type="ORF">SNAT2548_LOCUS1892</name>
</gene>
<protein>
    <submittedName>
        <fullName evidence="2">Uncharacterized protein</fullName>
    </submittedName>
</protein>
<dbReference type="AlphaFoldDB" id="A0A812HSN0"/>
<evidence type="ECO:0000256" key="1">
    <source>
        <dbReference type="SAM" id="MobiDB-lite"/>
    </source>
</evidence>
<feature type="region of interest" description="Disordered" evidence="1">
    <location>
        <begin position="154"/>
        <end position="197"/>
    </location>
</feature>
<evidence type="ECO:0000313" key="3">
    <source>
        <dbReference type="Proteomes" id="UP000604046"/>
    </source>
</evidence>
<dbReference type="OrthoDB" id="441051at2759"/>
<sequence length="549" mass="58461">MKAKTTQARDRTPPKSRPPDGSAVEVVTWGKDASQAVKPGPDQLSTPKVINKGSRSLTPKRPQGPSTFGASKENETVAGWVEHDTRIRSTMPLNPAAEERGEKATLAVHPALEAAREKGKKPRGVKRYAGIGAQASSVDQVIFGRDMDFSGEGDGTDLAEYDGRAGLSSQSVPRAGGVKKVDAAPRGAWNNGSPVGSSCEEAAAKVRSPSDCRPLSPNRSPGVAKVFGQNSAFHAEEQHVQAAREAFFGKDSAGAPSWKSPKASKQEGSRTGVDLVGAVVFGQTGAALPETSSVADSRKRRVDVKVCFADTAGQKSAELHAHKGKRVGVQCKDTSGSAGCPSANLCTLQAGWHPEARDRLVRTASGFHEPHCAMKCTTDKVVYGQMTPRQSEPLWAERKANLLREYPGRKHLGALEMPFMSQQADIFCDGHRRTATPPPSSGSGFATPRGHSRSGASLFEGSAGKPTALAEWDQPRPTRALTPPPRQRVEADAFGKPTIHGVPTWARDKHSSVLEGGQRRLKGHAQMPLTERQHPIFGRSNVACLLGGE</sequence>
<keyword evidence="3" id="KW-1185">Reference proteome</keyword>
<reference evidence="2" key="1">
    <citation type="submission" date="2021-02" db="EMBL/GenBank/DDBJ databases">
        <authorList>
            <person name="Dougan E. K."/>
            <person name="Rhodes N."/>
            <person name="Thang M."/>
            <person name="Chan C."/>
        </authorList>
    </citation>
    <scope>NUCLEOTIDE SEQUENCE</scope>
</reference>